<comment type="caution">
    <text evidence="1">The sequence shown here is derived from an EMBL/GenBank/DDBJ whole genome shotgun (WGS) entry which is preliminary data.</text>
</comment>
<dbReference type="Proteomes" id="UP000646827">
    <property type="component" value="Unassembled WGS sequence"/>
</dbReference>
<protein>
    <submittedName>
        <fullName evidence="1">Uncharacterized protein</fullName>
    </submittedName>
</protein>
<dbReference type="EMBL" id="JAEPRB010000059">
    <property type="protein sequence ID" value="KAG2223555.1"/>
    <property type="molecule type" value="Genomic_DNA"/>
</dbReference>
<evidence type="ECO:0000313" key="2">
    <source>
        <dbReference type="Proteomes" id="UP000646827"/>
    </source>
</evidence>
<accession>A0A8H7S6A9</accession>
<reference evidence="1 2" key="1">
    <citation type="submission" date="2020-12" db="EMBL/GenBank/DDBJ databases">
        <title>Metabolic potential, ecology and presence of endohyphal bacteria is reflected in genomic diversity of Mucoromycotina.</title>
        <authorList>
            <person name="Muszewska A."/>
            <person name="Okrasinska A."/>
            <person name="Steczkiewicz K."/>
            <person name="Drgas O."/>
            <person name="Orlowska M."/>
            <person name="Perlinska-Lenart U."/>
            <person name="Aleksandrzak-Piekarczyk T."/>
            <person name="Szatraj K."/>
            <person name="Zielenkiewicz U."/>
            <person name="Pilsyk S."/>
            <person name="Malc E."/>
            <person name="Mieczkowski P."/>
            <person name="Kruszewska J.S."/>
            <person name="Biernat P."/>
            <person name="Pawlowska J."/>
        </authorList>
    </citation>
    <scope>NUCLEOTIDE SEQUENCE [LARGE SCALE GENOMIC DNA]</scope>
    <source>
        <strain evidence="1 2">CBS 142.35</strain>
    </source>
</reference>
<keyword evidence="2" id="KW-1185">Reference proteome</keyword>
<dbReference type="AlphaFoldDB" id="A0A8H7S6A9"/>
<organism evidence="1 2">
    <name type="scientific">Circinella minor</name>
    <dbReference type="NCBI Taxonomy" id="1195481"/>
    <lineage>
        <taxon>Eukaryota</taxon>
        <taxon>Fungi</taxon>
        <taxon>Fungi incertae sedis</taxon>
        <taxon>Mucoromycota</taxon>
        <taxon>Mucoromycotina</taxon>
        <taxon>Mucoromycetes</taxon>
        <taxon>Mucorales</taxon>
        <taxon>Lichtheimiaceae</taxon>
        <taxon>Circinella</taxon>
    </lineage>
</organism>
<sequence length="95" mass="10734">MVRLKYQKERRGSIDGSKGTYRFFDLSVNFSLGSMPDQGLVYYCGEANLSKKLEMESRPEFIKLANEMKDSIDKMVKDGMDDVDISVVGVLLEGL</sequence>
<name>A0A8H7S6A9_9FUNG</name>
<evidence type="ECO:0000313" key="1">
    <source>
        <dbReference type="EMBL" id="KAG2223555.1"/>
    </source>
</evidence>
<dbReference type="OrthoDB" id="2429120at2759"/>
<gene>
    <name evidence="1" type="ORF">INT45_000875</name>
</gene>
<proteinExistence type="predicted"/>